<reference evidence="1" key="1">
    <citation type="journal article" date="2021" name="Nat. Commun.">
        <title>Genetic determinants of endophytism in the Arabidopsis root mycobiome.</title>
        <authorList>
            <person name="Mesny F."/>
            <person name="Miyauchi S."/>
            <person name="Thiergart T."/>
            <person name="Pickel B."/>
            <person name="Atanasova L."/>
            <person name="Karlsson M."/>
            <person name="Huettel B."/>
            <person name="Barry K.W."/>
            <person name="Haridas S."/>
            <person name="Chen C."/>
            <person name="Bauer D."/>
            <person name="Andreopoulos W."/>
            <person name="Pangilinan J."/>
            <person name="LaButti K."/>
            <person name="Riley R."/>
            <person name="Lipzen A."/>
            <person name="Clum A."/>
            <person name="Drula E."/>
            <person name="Henrissat B."/>
            <person name="Kohler A."/>
            <person name="Grigoriev I.V."/>
            <person name="Martin F.M."/>
            <person name="Hacquard S."/>
        </authorList>
    </citation>
    <scope>NUCLEOTIDE SEQUENCE</scope>
    <source>
        <strain evidence="1">FSSC 5 MPI-SDFR-AT-0091</strain>
    </source>
</reference>
<evidence type="ECO:0000313" key="1">
    <source>
        <dbReference type="EMBL" id="KAH7270920.1"/>
    </source>
</evidence>
<dbReference type="Proteomes" id="UP000736672">
    <property type="component" value="Unassembled WGS sequence"/>
</dbReference>
<accession>A0A9P9KZ01</accession>
<dbReference type="EMBL" id="JAGTJS010000004">
    <property type="protein sequence ID" value="KAH7270920.1"/>
    <property type="molecule type" value="Genomic_DNA"/>
</dbReference>
<organism evidence="1 2">
    <name type="scientific">Fusarium solani</name>
    <name type="common">Filamentous fungus</name>
    <dbReference type="NCBI Taxonomy" id="169388"/>
    <lineage>
        <taxon>Eukaryota</taxon>
        <taxon>Fungi</taxon>
        <taxon>Dikarya</taxon>
        <taxon>Ascomycota</taxon>
        <taxon>Pezizomycotina</taxon>
        <taxon>Sordariomycetes</taxon>
        <taxon>Hypocreomycetidae</taxon>
        <taxon>Hypocreales</taxon>
        <taxon>Nectriaceae</taxon>
        <taxon>Fusarium</taxon>
        <taxon>Fusarium solani species complex</taxon>
    </lineage>
</organism>
<keyword evidence="2" id="KW-1185">Reference proteome</keyword>
<sequence>MSFGWSAGDVFAAAQLLWGLYKALDEKEGAPEHHRRSASTLRTVQFRLRYLSKVVGEDANADPLSETEEASLLDSADKDDIRYTIVSLKLSVERLEALVAKGCGLKLDPAKKKRRRDWPMDQINKLRWYTLNQDEVDGLIQHMLELTAPLSDLHQKINTAVVKELAANQGVYHETQLKYLKTILEQVIVIARGAAQDQLLDLNNSEEGERQVPLLHTGPELGIPPAAEPEPTVGSALSHLTSIAREIMSPSLRTKVINLKADHHVKNVFTSWYKGAIPPRLWLHGDQAGTVSAIAYIAARDQRRPTIAFSCRHAADGRLLSGEDRLFRMVYSLLFQLLQQLEDIPTLAVTGVDRPFTDLQLSMESMPLALQYMRYFLSLLPECIVVVDGWHFISQDAGEHVKQTLKSFLDLFEKPQENAGDEDWCIRLLLTSPGNSSMLRELGQAYVHDFNLRGRLNTGAKLYTILLSMDW</sequence>
<gene>
    <name evidence="1" type="ORF">B0J15DRAFT_483697</name>
</gene>
<dbReference type="OrthoDB" id="5049394at2759"/>
<dbReference type="AlphaFoldDB" id="A0A9P9KZ01"/>
<protein>
    <submittedName>
        <fullName evidence="1">Uncharacterized protein</fullName>
    </submittedName>
</protein>
<comment type="caution">
    <text evidence="1">The sequence shown here is derived from an EMBL/GenBank/DDBJ whole genome shotgun (WGS) entry which is preliminary data.</text>
</comment>
<evidence type="ECO:0000313" key="2">
    <source>
        <dbReference type="Proteomes" id="UP000736672"/>
    </source>
</evidence>
<proteinExistence type="predicted"/>
<name>A0A9P9KZ01_FUSSL</name>